<evidence type="ECO:0000313" key="2">
    <source>
        <dbReference type="Proteomes" id="UP000492821"/>
    </source>
</evidence>
<evidence type="ECO:0000256" key="1">
    <source>
        <dbReference type="SAM" id="MobiDB-lite"/>
    </source>
</evidence>
<protein>
    <submittedName>
        <fullName evidence="3">Uncharacterized protein</fullName>
    </submittedName>
</protein>
<evidence type="ECO:0000313" key="3">
    <source>
        <dbReference type="WBParaSite" id="Pan_g4177.t1"/>
    </source>
</evidence>
<reference evidence="2" key="1">
    <citation type="journal article" date="2013" name="Genetics">
        <title>The draft genome and transcriptome of Panagrellus redivivus are shaped by the harsh demands of a free-living lifestyle.</title>
        <authorList>
            <person name="Srinivasan J."/>
            <person name="Dillman A.R."/>
            <person name="Macchietto M.G."/>
            <person name="Heikkinen L."/>
            <person name="Lakso M."/>
            <person name="Fracchia K.M."/>
            <person name="Antoshechkin I."/>
            <person name="Mortazavi A."/>
            <person name="Wong G."/>
            <person name="Sternberg P.W."/>
        </authorList>
    </citation>
    <scope>NUCLEOTIDE SEQUENCE [LARGE SCALE GENOMIC DNA]</scope>
    <source>
        <strain evidence="2">MT8872</strain>
    </source>
</reference>
<proteinExistence type="predicted"/>
<accession>A0A7E4VXF9</accession>
<dbReference type="WBParaSite" id="Pan_g4177.t1">
    <property type="protein sequence ID" value="Pan_g4177.t1"/>
    <property type="gene ID" value="Pan_g4177"/>
</dbReference>
<name>A0A7E4VXF9_PANRE</name>
<dbReference type="AlphaFoldDB" id="A0A7E4VXF9"/>
<organism evidence="2 3">
    <name type="scientific">Panagrellus redivivus</name>
    <name type="common">Microworm</name>
    <dbReference type="NCBI Taxonomy" id="6233"/>
    <lineage>
        <taxon>Eukaryota</taxon>
        <taxon>Metazoa</taxon>
        <taxon>Ecdysozoa</taxon>
        <taxon>Nematoda</taxon>
        <taxon>Chromadorea</taxon>
        <taxon>Rhabditida</taxon>
        <taxon>Tylenchina</taxon>
        <taxon>Panagrolaimomorpha</taxon>
        <taxon>Panagrolaimoidea</taxon>
        <taxon>Panagrolaimidae</taxon>
        <taxon>Panagrellus</taxon>
    </lineage>
</organism>
<keyword evidence="2" id="KW-1185">Reference proteome</keyword>
<sequence>MTSNARADVVLLCGYCQRHVDADRCNSYPTLVSRLNRCWQKKLCRLCLGYQGKTLYCTSLPKSCCYCGQFNHHKSLCFLNPFFKTSSSNINLNTPCEYCQKHADASVCKEYDTYKARVSRILERRLCYLCLKQHSRLPYCATPPCLYCTEGDHHYSICRLNPNLKENFENDPLKGICFFCEAHVDPTKCTKVNSIQKRRDILTAKGRCFKCFRFHKTESCAIFNSYACYICQSTEHNGFVCPYDPALFDSDVWTTSTSDAASSQMSGSEAAKFRLTLCSASCGSSQGSSSTSCKSLPSSPTPNERHPPISSKSSSPAPSVSINTEEVHFLGALFRTCGMDAPDSVSGASNMNCGD</sequence>
<feature type="region of interest" description="Disordered" evidence="1">
    <location>
        <begin position="283"/>
        <end position="320"/>
    </location>
</feature>
<reference evidence="3" key="2">
    <citation type="submission" date="2020-10" db="UniProtKB">
        <authorList>
            <consortium name="WormBaseParasite"/>
        </authorList>
    </citation>
    <scope>IDENTIFICATION</scope>
</reference>
<dbReference type="Proteomes" id="UP000492821">
    <property type="component" value="Unassembled WGS sequence"/>
</dbReference>